<reference evidence="2 4" key="2">
    <citation type="submission" date="2018-06" db="EMBL/GenBank/DDBJ databases">
        <authorList>
            <consortium name="Pathogen Informatics"/>
            <person name="Doyle S."/>
        </authorList>
    </citation>
    <scope>NUCLEOTIDE SEQUENCE [LARGE SCALE GENOMIC DNA]</scope>
    <source>
        <strain evidence="2 4">NCTC12022</strain>
    </source>
</reference>
<dbReference type="RefSeq" id="WP_058447671.1">
    <property type="nucleotide sequence ID" value="NZ_CAAAHT010000042.1"/>
</dbReference>
<dbReference type="PATRIC" id="fig|453.4.peg.3125"/>
<evidence type="ECO:0000313" key="4">
    <source>
        <dbReference type="Proteomes" id="UP000251942"/>
    </source>
</evidence>
<reference evidence="1 3" key="1">
    <citation type="submission" date="2015-11" db="EMBL/GenBank/DDBJ databases">
        <title>Genomic analysis of 38 Legionella species identifies large and diverse effector repertoires.</title>
        <authorList>
            <person name="Burstein D."/>
            <person name="Amaro F."/>
            <person name="Zusman T."/>
            <person name="Lifshitz Z."/>
            <person name="Cohen O."/>
            <person name="Gilbert J.A."/>
            <person name="Pupko T."/>
            <person name="Shuman H.A."/>
            <person name="Segal G."/>
        </authorList>
    </citation>
    <scope>NUCLEOTIDE SEQUENCE [LARGE SCALE GENOMIC DNA]</scope>
    <source>
        <strain evidence="1 3">WO-44C</strain>
    </source>
</reference>
<dbReference type="AlphaFoldDB" id="A0A0W0THZ4"/>
<evidence type="ECO:0000313" key="3">
    <source>
        <dbReference type="Proteomes" id="UP000054698"/>
    </source>
</evidence>
<keyword evidence="3" id="KW-1185">Reference proteome</keyword>
<evidence type="ECO:0000313" key="1">
    <source>
        <dbReference type="EMBL" id="KTC95193.1"/>
    </source>
</evidence>
<organism evidence="1 3">
    <name type="scientific">Legionella feeleii</name>
    <dbReference type="NCBI Taxonomy" id="453"/>
    <lineage>
        <taxon>Bacteria</taxon>
        <taxon>Pseudomonadati</taxon>
        <taxon>Pseudomonadota</taxon>
        <taxon>Gammaproteobacteria</taxon>
        <taxon>Legionellales</taxon>
        <taxon>Legionellaceae</taxon>
        <taxon>Legionella</taxon>
    </lineage>
</organism>
<dbReference type="Proteomes" id="UP000054698">
    <property type="component" value="Unassembled WGS sequence"/>
</dbReference>
<dbReference type="OrthoDB" id="5640969at2"/>
<evidence type="ECO:0000313" key="2">
    <source>
        <dbReference type="EMBL" id="SPX62449.1"/>
    </source>
</evidence>
<accession>A0A0W0THZ4</accession>
<dbReference type="EMBL" id="LNYB01000085">
    <property type="protein sequence ID" value="KTC95193.1"/>
    <property type="molecule type" value="Genomic_DNA"/>
</dbReference>
<sequence>MNKIKLAFIVSIFVTEVVSASSSCDGFQIRLKNNLADDLWVTTINLRGAEIQPGAFEKLKRQSEQVFTINRTSENLPMTGEFTLHTLSFPAKTVKITYTLEDKIAFCEHSDNSPRGDYAVEKNRILGGVQYSINNK</sequence>
<gene>
    <name evidence="1" type="ORF">Lfee_2857</name>
    <name evidence="2" type="ORF">NCTC12022_03210</name>
</gene>
<dbReference type="EMBL" id="UASS01000038">
    <property type="protein sequence ID" value="SPX62449.1"/>
    <property type="molecule type" value="Genomic_DNA"/>
</dbReference>
<proteinExistence type="predicted"/>
<name>A0A0W0THZ4_9GAMM</name>
<dbReference type="Proteomes" id="UP000251942">
    <property type="component" value="Unassembled WGS sequence"/>
</dbReference>
<protein>
    <submittedName>
        <fullName evidence="1">Uncharacterized protein</fullName>
    </submittedName>
</protein>